<dbReference type="Proteomes" id="UP000199534">
    <property type="component" value="Unassembled WGS sequence"/>
</dbReference>
<keyword evidence="7 9" id="KW-0057">Aromatic amino acid biosynthesis</keyword>
<dbReference type="GO" id="GO:0000162">
    <property type="term" value="P:L-tryptophan biosynthetic process"/>
    <property type="evidence" value="ECO:0007669"/>
    <property type="project" value="UniProtKB-UniRule"/>
</dbReference>
<dbReference type="AlphaFoldDB" id="A0A1I6FP78"/>
<keyword evidence="12" id="KW-1185">Reference proteome</keyword>
<dbReference type="InterPro" id="IPR013785">
    <property type="entry name" value="Aldolase_TIM"/>
</dbReference>
<feature type="domain" description="N-(5'phosphoribosyl) anthranilate isomerase (PRAI)" evidence="10">
    <location>
        <begin position="18"/>
        <end position="234"/>
    </location>
</feature>
<evidence type="ECO:0000313" key="12">
    <source>
        <dbReference type="Proteomes" id="UP000199534"/>
    </source>
</evidence>
<dbReference type="InterPro" id="IPR001240">
    <property type="entry name" value="PRAI_dom"/>
</dbReference>
<dbReference type="STRING" id="400055.SAMN04490243_0338"/>
<sequence length="245" mass="27168">MNSEKTHKTTRTETLKIKVCGMKHNPDAVAALHPEYLGFIFWDGSSRFVGSPENLLEHPGSPVADQVPELVGVFVDAAPDYILRIVDLYALDMIQLHGDESPEYCQRLKDELEQRQASNPSGNHKVKIIKAFAVGNAFDFDSLTPFLGPCDFFLFDSRGPLPGGNGTRFKWELLKDYPFEKPFLLSGGISPDSLTDLKGFMNSEAAAFCMAIDVNSGFELRPGEKNTGALRAFMHEIRKSNKPLA</sequence>
<proteinExistence type="inferred from homology"/>
<dbReference type="PANTHER" id="PTHR42894">
    <property type="entry name" value="N-(5'-PHOSPHORIBOSYL)ANTHRANILATE ISOMERASE"/>
    <property type="match status" value="1"/>
</dbReference>
<keyword evidence="6 9" id="KW-0822">Tryptophan biosynthesis</keyword>
<evidence type="ECO:0000256" key="9">
    <source>
        <dbReference type="HAMAP-Rule" id="MF_00135"/>
    </source>
</evidence>
<protein>
    <recommendedName>
        <fullName evidence="4 9">N-(5'-phosphoribosyl)anthranilate isomerase</fullName>
        <shortName evidence="9">PRAI</shortName>
        <ecNumber evidence="3 9">5.3.1.24</ecNumber>
    </recommendedName>
</protein>
<evidence type="ECO:0000256" key="2">
    <source>
        <dbReference type="ARBA" id="ARBA00004664"/>
    </source>
</evidence>
<evidence type="ECO:0000256" key="8">
    <source>
        <dbReference type="ARBA" id="ARBA00023235"/>
    </source>
</evidence>
<dbReference type="UniPathway" id="UPA00035">
    <property type="reaction ID" value="UER00042"/>
</dbReference>
<dbReference type="Pfam" id="PF00697">
    <property type="entry name" value="PRAI"/>
    <property type="match status" value="1"/>
</dbReference>
<evidence type="ECO:0000256" key="1">
    <source>
        <dbReference type="ARBA" id="ARBA00001164"/>
    </source>
</evidence>
<comment type="pathway">
    <text evidence="2 9">Amino-acid biosynthesis; L-tryptophan biosynthesis; L-tryptophan from chorismate: step 3/5.</text>
</comment>
<dbReference type="Gene3D" id="3.20.20.70">
    <property type="entry name" value="Aldolase class I"/>
    <property type="match status" value="1"/>
</dbReference>
<evidence type="ECO:0000256" key="4">
    <source>
        <dbReference type="ARBA" id="ARBA00022272"/>
    </source>
</evidence>
<organism evidence="11 12">
    <name type="scientific">Robiginitalea myxolifaciens</name>
    <dbReference type="NCBI Taxonomy" id="400055"/>
    <lineage>
        <taxon>Bacteria</taxon>
        <taxon>Pseudomonadati</taxon>
        <taxon>Bacteroidota</taxon>
        <taxon>Flavobacteriia</taxon>
        <taxon>Flavobacteriales</taxon>
        <taxon>Flavobacteriaceae</taxon>
        <taxon>Robiginitalea</taxon>
    </lineage>
</organism>
<dbReference type="InterPro" id="IPR044643">
    <property type="entry name" value="TrpF_fam"/>
</dbReference>
<accession>A0A1I6FP78</accession>
<dbReference type="InterPro" id="IPR011060">
    <property type="entry name" value="RibuloseP-bd_barrel"/>
</dbReference>
<evidence type="ECO:0000256" key="3">
    <source>
        <dbReference type="ARBA" id="ARBA00012572"/>
    </source>
</evidence>
<keyword evidence="8 9" id="KW-0413">Isomerase</keyword>
<dbReference type="GO" id="GO:0004640">
    <property type="term" value="F:phosphoribosylanthranilate isomerase activity"/>
    <property type="evidence" value="ECO:0007669"/>
    <property type="project" value="UniProtKB-UniRule"/>
</dbReference>
<dbReference type="RefSeq" id="WP_245759707.1">
    <property type="nucleotide sequence ID" value="NZ_FOYQ01000001.1"/>
</dbReference>
<gene>
    <name evidence="9" type="primary">trpF</name>
    <name evidence="11" type="ORF">SAMN04490243_0338</name>
</gene>
<evidence type="ECO:0000256" key="5">
    <source>
        <dbReference type="ARBA" id="ARBA00022605"/>
    </source>
</evidence>
<dbReference type="EMBL" id="FOYQ01000001">
    <property type="protein sequence ID" value="SFR31726.1"/>
    <property type="molecule type" value="Genomic_DNA"/>
</dbReference>
<dbReference type="HAMAP" id="MF_00135">
    <property type="entry name" value="PRAI"/>
    <property type="match status" value="1"/>
</dbReference>
<evidence type="ECO:0000259" key="10">
    <source>
        <dbReference type="Pfam" id="PF00697"/>
    </source>
</evidence>
<name>A0A1I6FP78_9FLAO</name>
<dbReference type="EC" id="5.3.1.24" evidence="3 9"/>
<dbReference type="PANTHER" id="PTHR42894:SF1">
    <property type="entry name" value="N-(5'-PHOSPHORIBOSYL)ANTHRANILATE ISOMERASE"/>
    <property type="match status" value="1"/>
</dbReference>
<comment type="similarity">
    <text evidence="9">Belongs to the TrpF family.</text>
</comment>
<reference evidence="11 12" key="1">
    <citation type="submission" date="2016-10" db="EMBL/GenBank/DDBJ databases">
        <authorList>
            <person name="de Groot N.N."/>
        </authorList>
    </citation>
    <scope>NUCLEOTIDE SEQUENCE [LARGE SCALE GENOMIC DNA]</scope>
    <source>
        <strain evidence="11 12">DSM 21019</strain>
    </source>
</reference>
<comment type="catalytic activity">
    <reaction evidence="1 9">
        <text>N-(5-phospho-beta-D-ribosyl)anthranilate = 1-(2-carboxyphenylamino)-1-deoxy-D-ribulose 5-phosphate</text>
        <dbReference type="Rhea" id="RHEA:21540"/>
        <dbReference type="ChEBI" id="CHEBI:18277"/>
        <dbReference type="ChEBI" id="CHEBI:58613"/>
        <dbReference type="EC" id="5.3.1.24"/>
    </reaction>
</comment>
<evidence type="ECO:0000256" key="7">
    <source>
        <dbReference type="ARBA" id="ARBA00023141"/>
    </source>
</evidence>
<evidence type="ECO:0000313" key="11">
    <source>
        <dbReference type="EMBL" id="SFR31726.1"/>
    </source>
</evidence>
<evidence type="ECO:0000256" key="6">
    <source>
        <dbReference type="ARBA" id="ARBA00022822"/>
    </source>
</evidence>
<dbReference type="SUPFAM" id="SSF51366">
    <property type="entry name" value="Ribulose-phoshate binding barrel"/>
    <property type="match status" value="1"/>
</dbReference>
<keyword evidence="5 9" id="KW-0028">Amino-acid biosynthesis</keyword>
<dbReference type="CDD" id="cd00405">
    <property type="entry name" value="PRAI"/>
    <property type="match status" value="1"/>
</dbReference>